<proteinExistence type="predicted"/>
<dbReference type="AlphaFoldDB" id="A0A6J4TEM1"/>
<accession>A0A6J4TEM1</accession>
<feature type="non-terminal residue" evidence="1">
    <location>
        <position position="50"/>
    </location>
</feature>
<sequence length="50" mass="5721">VQPLLRVVGSKVELGEEDRLGEHVPARRVLREVPRQPAFLPCPEQRPPRI</sequence>
<dbReference type="EMBL" id="CADCVU010000212">
    <property type="protein sequence ID" value="CAA9520616.1"/>
    <property type="molecule type" value="Genomic_DNA"/>
</dbReference>
<evidence type="ECO:0000313" key="1">
    <source>
        <dbReference type="EMBL" id="CAA9520616.1"/>
    </source>
</evidence>
<gene>
    <name evidence="1" type="ORF">AVDCRST_MAG45-2475</name>
</gene>
<protein>
    <submittedName>
        <fullName evidence="1">Uncharacterized protein</fullName>
    </submittedName>
</protein>
<name>A0A6J4TEM1_9ACTN</name>
<reference evidence="1" key="1">
    <citation type="submission" date="2020-02" db="EMBL/GenBank/DDBJ databases">
        <authorList>
            <person name="Meier V. D."/>
        </authorList>
    </citation>
    <scope>NUCLEOTIDE SEQUENCE</scope>
    <source>
        <strain evidence="1">AVDCRST_MAG45</strain>
    </source>
</reference>
<organism evidence="1">
    <name type="scientific">uncultured Solirubrobacterales bacterium</name>
    <dbReference type="NCBI Taxonomy" id="768556"/>
    <lineage>
        <taxon>Bacteria</taxon>
        <taxon>Bacillati</taxon>
        <taxon>Actinomycetota</taxon>
        <taxon>Thermoleophilia</taxon>
        <taxon>Solirubrobacterales</taxon>
        <taxon>environmental samples</taxon>
    </lineage>
</organism>
<feature type="non-terminal residue" evidence="1">
    <location>
        <position position="1"/>
    </location>
</feature>